<evidence type="ECO:0000256" key="2">
    <source>
        <dbReference type="ARBA" id="ARBA00023043"/>
    </source>
</evidence>
<dbReference type="AlphaFoldDB" id="A0A6C0DA46"/>
<dbReference type="EMBL" id="MN739564">
    <property type="protein sequence ID" value="QHT13252.1"/>
    <property type="molecule type" value="Genomic_DNA"/>
</dbReference>
<dbReference type="PROSITE" id="PS50297">
    <property type="entry name" value="ANK_REP_REGION"/>
    <property type="match status" value="3"/>
</dbReference>
<evidence type="ECO:0000313" key="3">
    <source>
        <dbReference type="EMBL" id="QHT13252.1"/>
    </source>
</evidence>
<keyword evidence="2" id="KW-0040">ANK repeat</keyword>
<proteinExistence type="predicted"/>
<dbReference type="PROSITE" id="PS50088">
    <property type="entry name" value="ANK_REPEAT"/>
    <property type="match status" value="3"/>
</dbReference>
<reference evidence="3" key="1">
    <citation type="journal article" date="2020" name="Nature">
        <title>Giant virus diversity and host interactions through global metagenomics.</title>
        <authorList>
            <person name="Schulz F."/>
            <person name="Roux S."/>
            <person name="Paez-Espino D."/>
            <person name="Jungbluth S."/>
            <person name="Walsh D.A."/>
            <person name="Denef V.J."/>
            <person name="McMahon K.D."/>
            <person name="Konstantinidis K.T."/>
            <person name="Eloe-Fadrosh E.A."/>
            <person name="Kyrpides N.C."/>
            <person name="Woyke T."/>
        </authorList>
    </citation>
    <scope>NUCLEOTIDE SEQUENCE</scope>
    <source>
        <strain evidence="3">GVMAG-M-3300023174-131</strain>
    </source>
</reference>
<dbReference type="InterPro" id="IPR002110">
    <property type="entry name" value="Ankyrin_rpt"/>
</dbReference>
<dbReference type="SUPFAM" id="SSF48403">
    <property type="entry name" value="Ankyrin repeat"/>
    <property type="match status" value="1"/>
</dbReference>
<sequence length="319" mass="35890">MTENIEFFNSIINNFEQNVINMIEKNNSLVNNAWNNDTIYIGNIAIYEGMTPLMVVCIKGYNSLVTILINKGANVNAKDKLNLSALSNATYYDFPSICFTLLENGADLKATDNNNLTALDYFGKGLSRFTTVNRKQILPTTEYRDGIRNQMEEIFTTVSLNRVGNLIKLIINGNKCEVLTNLDNELHLINVAWSGYLDEQQNLPNCYIKLKNVTLLMIACIKGNYKLVKELINRGANIFALSSDSETCLHYAAKYGKFKICELLLENGANLFSKNNINKSPLDVYGIEDSTVHNKNTARNKLIDCYHGVKGKYSVFGKN</sequence>
<name>A0A6C0DA46_9ZZZZ</name>
<dbReference type="PANTHER" id="PTHR24171">
    <property type="entry name" value="ANKYRIN REPEAT DOMAIN-CONTAINING PROTEIN 39-RELATED"/>
    <property type="match status" value="1"/>
</dbReference>
<organism evidence="3">
    <name type="scientific">viral metagenome</name>
    <dbReference type="NCBI Taxonomy" id="1070528"/>
    <lineage>
        <taxon>unclassified sequences</taxon>
        <taxon>metagenomes</taxon>
        <taxon>organismal metagenomes</taxon>
    </lineage>
</organism>
<dbReference type="Gene3D" id="1.25.40.20">
    <property type="entry name" value="Ankyrin repeat-containing domain"/>
    <property type="match status" value="3"/>
</dbReference>
<evidence type="ECO:0000256" key="1">
    <source>
        <dbReference type="ARBA" id="ARBA00022737"/>
    </source>
</evidence>
<keyword evidence="1" id="KW-0677">Repeat</keyword>
<protein>
    <submittedName>
        <fullName evidence="3">Uncharacterized protein</fullName>
    </submittedName>
</protein>
<dbReference type="Pfam" id="PF12796">
    <property type="entry name" value="Ank_2"/>
    <property type="match status" value="2"/>
</dbReference>
<dbReference type="SMART" id="SM00248">
    <property type="entry name" value="ANK"/>
    <property type="match status" value="4"/>
</dbReference>
<accession>A0A6C0DA46</accession>
<dbReference type="InterPro" id="IPR036770">
    <property type="entry name" value="Ankyrin_rpt-contain_sf"/>
</dbReference>